<comment type="caution">
    <text evidence="2">The sequence shown here is derived from an EMBL/GenBank/DDBJ whole genome shotgun (WGS) entry which is preliminary data.</text>
</comment>
<protein>
    <submittedName>
        <fullName evidence="2">DUF4065 domain-containing protein</fullName>
    </submittedName>
</protein>
<evidence type="ECO:0000313" key="3">
    <source>
        <dbReference type="Proteomes" id="UP000260733"/>
    </source>
</evidence>
<reference evidence="2 3" key="1">
    <citation type="submission" date="2018-08" db="EMBL/GenBank/DDBJ databases">
        <title>A genome reference for cultivated species of the human gut microbiota.</title>
        <authorList>
            <person name="Zou Y."/>
            <person name="Xue W."/>
            <person name="Luo G."/>
        </authorList>
    </citation>
    <scope>NUCLEOTIDE SEQUENCE [LARGE SCALE GENOMIC DNA]</scope>
    <source>
        <strain evidence="2 3">AM37-13AC</strain>
    </source>
</reference>
<dbReference type="RefSeq" id="WP_117554190.1">
    <property type="nucleotide sequence ID" value="NZ_QVFB01000010.1"/>
</dbReference>
<evidence type="ECO:0000313" key="2">
    <source>
        <dbReference type="EMBL" id="RGC19276.1"/>
    </source>
</evidence>
<evidence type="ECO:0000259" key="1">
    <source>
        <dbReference type="Pfam" id="PF13274"/>
    </source>
</evidence>
<gene>
    <name evidence="2" type="ORF">DW855_07550</name>
</gene>
<feature type="domain" description="Antitoxin SocA-like Panacea" evidence="1">
    <location>
        <begin position="8"/>
        <end position="93"/>
    </location>
</feature>
<dbReference type="Proteomes" id="UP000260733">
    <property type="component" value="Unassembled WGS sequence"/>
</dbReference>
<proteinExistence type="predicted"/>
<dbReference type="Pfam" id="PF13274">
    <property type="entry name" value="SocA_Panacea"/>
    <property type="match status" value="1"/>
</dbReference>
<dbReference type="InterPro" id="IPR025272">
    <property type="entry name" value="SocA_Panacea"/>
</dbReference>
<accession>A0A3E2W5T1</accession>
<dbReference type="EMBL" id="QVFB01000010">
    <property type="protein sequence ID" value="RGC19276.1"/>
    <property type="molecule type" value="Genomic_DNA"/>
</dbReference>
<organism evidence="2 3">
    <name type="scientific">Faecalibacterium prausnitzii</name>
    <dbReference type="NCBI Taxonomy" id="853"/>
    <lineage>
        <taxon>Bacteria</taxon>
        <taxon>Bacillati</taxon>
        <taxon>Bacillota</taxon>
        <taxon>Clostridia</taxon>
        <taxon>Eubacteriales</taxon>
        <taxon>Oscillospiraceae</taxon>
        <taxon>Faecalibacterium</taxon>
    </lineage>
</organism>
<dbReference type="AlphaFoldDB" id="A0A3E2W5T1"/>
<sequence length="138" mass="15971">MDEMKMHKLMYFAQRESFIKEKCQLFGESFYGWKYGPVLTSVRHEYMKPKPFDDISESVSDGTLALIDGVLERYGKVSSWNLSMLSHEEISWKLSRTGLESSENGERQLSVQAIQLDAIRESIARSSMKDKEKNGDYK</sequence>
<name>A0A3E2W5T1_9FIRM</name>